<reference evidence="8 9" key="1">
    <citation type="journal article" date="2012" name="Genome Biol.">
        <title>Genome and low-iron response of an oceanic diatom adapted to chronic iron limitation.</title>
        <authorList>
            <person name="Lommer M."/>
            <person name="Specht M."/>
            <person name="Roy A.S."/>
            <person name="Kraemer L."/>
            <person name="Andreson R."/>
            <person name="Gutowska M.A."/>
            <person name="Wolf J."/>
            <person name="Bergner S.V."/>
            <person name="Schilhabel M.B."/>
            <person name="Klostermeier U.C."/>
            <person name="Beiko R.G."/>
            <person name="Rosenstiel P."/>
            <person name="Hippler M."/>
            <person name="Laroche J."/>
        </authorList>
    </citation>
    <scope>NUCLEOTIDE SEQUENCE [LARGE SCALE GENOMIC DNA]</scope>
    <source>
        <strain evidence="8 9">CCMP1005</strain>
    </source>
</reference>
<dbReference type="Proteomes" id="UP000266841">
    <property type="component" value="Unassembled WGS sequence"/>
</dbReference>
<sequence>GAGGVPPRDTPGHIRRREGRLPRPRRPGERPREAGRGAELRGRGEERHVAQDEGEEDGRAVRRRRPRGRGQAGRQHGGFVRSGSPSRGVVRVNAMGTAIIIPINLFTLNSKGQATHRFITNLHARRKNSALKPRHAKIYEMNTLPAPCQTVSGNADWPGRGKPAASPSPCVHLPWALGGEAVVVPYSVFAILMVRNASKKKGAADAIKKSLKTLEIAGLKDADEAETCHFATDNGGGAGLKNIEPRLRENKVLGPTAGADNCQYHGHNKGYENASIAAFGPNGLGKANIFQAAYQYSYMVKHLKEDVGLETLAEIREIVLKDLCTNTELQNEVFEQNSEAFKSLMSQLLNLDVDKLPEPNEMAGCLDEMIQSASEPLLSKIESDNYTKNITDMTFSRWRTTNQGIKVFLDNWAEIYILAIAVKKATKASHTLHKVACNLLGLMNIRVKVEESEEASGEVRDRPDYYPPVYIEGLFIVGFCERFFNRHFDFVAAGDPQFANSFGHHMRLYIEHAAFMHDELTAMTEGYESMEEFEPFMKAINKLPESGEIFNADKTFFKTAADKFFSTLKKTLDEHTFKRFRSDSSLVNLVGGNSSLAIQLLRWLRCYDDGELDMANYEFEDATIYLKHHGDAYGTDGVKVSLRKMMNYLIKGPGGTDAEHWADPKKIIEHPIIAENKDLLWKMAEENKTKFDLWDPSTWSNGSDYASIQDVVYKRISIQFVHQQQCELHVQMAAYVAATNVGEVRRTCRCICLSVILRPYHQWALKIAQRKRDKMLARESEVARRSNGNRRKLRTTVVRVEGYMRMYLLAQYADKFAEVAEDEMFGKSKEEVEALWTNISTKEEKMSSDLKVEAREGYEQAVKKKRTITKSEMCDTGLTFTTALKGSLAVRLLIRTHEVAIDAEMVHRELSIPDPDNPKKEVKLTKMLLAKRPDILDNKKTSIKIKKRVLIESELKMMAVQANRNANKTNTSIVLSKVEGIVAQSEEMKKLIDDLYEFQGQSAPGGGVGKLQNYFELSNNQDEIWKAEEQENSLQSRNSQIQLPVTVLLCPKSEGSGGHLHCADGEHELHVDGRTCPVRGRTTPDDGPAQDELGSPEEKTTLVFAMPLFGDDSQVGGDGPFDALSMIGAAMALFSIGMMMALVGGRNAAHAGDTPDSEGTRGGSGGEDTARSGDLAEDSQDEIASAERDGHEVCANCGKEPGDAVELKNCAACLLVKYCGVDCQKAHRKQHKKACKQRAAELKDEQLYSQGHERPEEDFCSICALPIPLPSELHSLFGFCCFKKMCRGCEVAIKKRGMNDCPFCRTPHPTSQAECLAMMRARAEKKDPAAINLLGEKTRCGKLGLQMDFQKAVELWTEAAELGSAKARYNLGVARTMSGDREGSIRFWTEAAMQGHVESRHNLGEFEWEKRNYDRAVKHFLISAKMGFYFSVDAIKTMYTNGLATKEQYAAALSGFQDAVKGMESRERDEAKRLGYTFSESAPSGR</sequence>
<dbReference type="Pfam" id="PF01753">
    <property type="entry name" value="zf-MYND"/>
    <property type="match status" value="1"/>
</dbReference>
<evidence type="ECO:0000259" key="7">
    <source>
        <dbReference type="PROSITE" id="PS50865"/>
    </source>
</evidence>
<feature type="compositionally biased region" description="Basic residues" evidence="6">
    <location>
        <begin position="13"/>
        <end position="25"/>
    </location>
</feature>
<keyword evidence="2 5" id="KW-0863">Zinc-finger</keyword>
<keyword evidence="9" id="KW-1185">Reference proteome</keyword>
<evidence type="ECO:0000256" key="6">
    <source>
        <dbReference type="SAM" id="MobiDB-lite"/>
    </source>
</evidence>
<feature type="region of interest" description="Disordered" evidence="6">
    <location>
        <begin position="1147"/>
        <end position="1185"/>
    </location>
</feature>
<evidence type="ECO:0000313" key="9">
    <source>
        <dbReference type="Proteomes" id="UP000266841"/>
    </source>
</evidence>
<dbReference type="EMBL" id="AGNL01023699">
    <property type="protein sequence ID" value="EJK59070.1"/>
    <property type="molecule type" value="Genomic_DNA"/>
</dbReference>
<gene>
    <name evidence="8" type="ORF">THAOC_20749</name>
</gene>
<feature type="compositionally biased region" description="Basic and acidic residues" evidence="6">
    <location>
        <begin position="26"/>
        <end position="51"/>
    </location>
</feature>
<comment type="caution">
    <text evidence="8">The sequence shown here is derived from an EMBL/GenBank/DDBJ whole genome shotgun (WGS) entry which is preliminary data.</text>
</comment>
<dbReference type="Gene3D" id="6.10.140.2220">
    <property type="match status" value="1"/>
</dbReference>
<keyword evidence="3" id="KW-0862">Zinc</keyword>
<evidence type="ECO:0000256" key="3">
    <source>
        <dbReference type="ARBA" id="ARBA00022833"/>
    </source>
</evidence>
<evidence type="ECO:0000313" key="8">
    <source>
        <dbReference type="EMBL" id="EJK59070.1"/>
    </source>
</evidence>
<feature type="region of interest" description="Disordered" evidence="6">
    <location>
        <begin position="1"/>
        <end position="87"/>
    </location>
</feature>
<organism evidence="8 9">
    <name type="scientific">Thalassiosira oceanica</name>
    <name type="common">Marine diatom</name>
    <dbReference type="NCBI Taxonomy" id="159749"/>
    <lineage>
        <taxon>Eukaryota</taxon>
        <taxon>Sar</taxon>
        <taxon>Stramenopiles</taxon>
        <taxon>Ochrophyta</taxon>
        <taxon>Bacillariophyta</taxon>
        <taxon>Coscinodiscophyceae</taxon>
        <taxon>Thalassiosirophycidae</taxon>
        <taxon>Thalassiosirales</taxon>
        <taxon>Thalassiosiraceae</taxon>
        <taxon>Thalassiosira</taxon>
    </lineage>
</organism>
<dbReference type="PANTHER" id="PTHR11102:SF160">
    <property type="entry name" value="ERAD-ASSOCIATED E3 UBIQUITIN-PROTEIN LIGASE COMPONENT HRD3"/>
    <property type="match status" value="1"/>
</dbReference>
<proteinExistence type="inferred from homology"/>
<dbReference type="SMART" id="SM00671">
    <property type="entry name" value="SEL1"/>
    <property type="match status" value="3"/>
</dbReference>
<name>K0S1B5_THAOC</name>
<evidence type="ECO:0000256" key="4">
    <source>
        <dbReference type="ARBA" id="ARBA00038101"/>
    </source>
</evidence>
<dbReference type="SUPFAM" id="SSF144232">
    <property type="entry name" value="HIT/MYND zinc finger-like"/>
    <property type="match status" value="1"/>
</dbReference>
<protein>
    <recommendedName>
        <fullName evidence="7">MYND-type domain-containing protein</fullName>
    </recommendedName>
</protein>
<dbReference type="InterPro" id="IPR006597">
    <property type="entry name" value="Sel1-like"/>
</dbReference>
<dbReference type="OrthoDB" id="193263at2759"/>
<dbReference type="InterPro" id="IPR050767">
    <property type="entry name" value="Sel1_AlgK"/>
</dbReference>
<dbReference type="InterPro" id="IPR011990">
    <property type="entry name" value="TPR-like_helical_dom_sf"/>
</dbReference>
<evidence type="ECO:0000256" key="1">
    <source>
        <dbReference type="ARBA" id="ARBA00022723"/>
    </source>
</evidence>
<feature type="domain" description="MYND-type" evidence="7">
    <location>
        <begin position="1194"/>
        <end position="1235"/>
    </location>
</feature>
<dbReference type="SUPFAM" id="SSF81901">
    <property type="entry name" value="HCP-like"/>
    <property type="match status" value="1"/>
</dbReference>
<dbReference type="Gene3D" id="1.25.40.10">
    <property type="entry name" value="Tetratricopeptide repeat domain"/>
    <property type="match status" value="1"/>
</dbReference>
<dbReference type="PANTHER" id="PTHR11102">
    <property type="entry name" value="SEL-1-LIKE PROTEIN"/>
    <property type="match status" value="1"/>
</dbReference>
<feature type="non-terminal residue" evidence="8">
    <location>
        <position position="1"/>
    </location>
</feature>
<dbReference type="PROSITE" id="PS50865">
    <property type="entry name" value="ZF_MYND_2"/>
    <property type="match status" value="1"/>
</dbReference>
<evidence type="ECO:0000256" key="2">
    <source>
        <dbReference type="ARBA" id="ARBA00022771"/>
    </source>
</evidence>
<evidence type="ECO:0000256" key="5">
    <source>
        <dbReference type="PROSITE-ProRule" id="PRU00134"/>
    </source>
</evidence>
<comment type="similarity">
    <text evidence="4">Belongs to the sel-1 family.</text>
</comment>
<dbReference type="InterPro" id="IPR002893">
    <property type="entry name" value="Znf_MYND"/>
</dbReference>
<dbReference type="GO" id="GO:0008270">
    <property type="term" value="F:zinc ion binding"/>
    <property type="evidence" value="ECO:0007669"/>
    <property type="project" value="UniProtKB-KW"/>
</dbReference>
<keyword evidence="1" id="KW-0479">Metal-binding</keyword>
<accession>K0S1B5</accession>